<keyword evidence="4" id="KW-1185">Reference proteome</keyword>
<protein>
    <submittedName>
        <fullName evidence="3">DUF3794 domain-containing protein</fullName>
    </submittedName>
</protein>
<reference evidence="3 4" key="1">
    <citation type="submission" date="2020-08" db="EMBL/GenBank/DDBJ databases">
        <authorList>
            <person name="Liu C."/>
            <person name="Sun Q."/>
        </authorList>
    </citation>
    <scope>NUCLEOTIDE SEQUENCE [LARGE SCALE GENOMIC DNA]</scope>
    <source>
        <strain evidence="3 4">NSJ-62</strain>
    </source>
</reference>
<feature type="domain" description="LysM" evidence="1">
    <location>
        <begin position="462"/>
        <end position="499"/>
    </location>
</feature>
<dbReference type="KEGG" id="ohi:H8790_06215"/>
<dbReference type="Pfam" id="PF12673">
    <property type="entry name" value="SipL"/>
    <property type="match status" value="2"/>
</dbReference>
<feature type="domain" description="SipL SPOCS" evidence="2">
    <location>
        <begin position="35"/>
        <end position="111"/>
    </location>
</feature>
<dbReference type="Pfam" id="PF01476">
    <property type="entry name" value="LysM"/>
    <property type="match status" value="1"/>
</dbReference>
<evidence type="ECO:0000259" key="1">
    <source>
        <dbReference type="Pfam" id="PF01476"/>
    </source>
</evidence>
<gene>
    <name evidence="3" type="ORF">H8790_06215</name>
</gene>
<evidence type="ECO:0000313" key="3">
    <source>
        <dbReference type="EMBL" id="QNL45590.1"/>
    </source>
</evidence>
<organism evidence="3 4">
    <name type="scientific">Oscillibacter hominis</name>
    <dbReference type="NCBI Taxonomy" id="2763056"/>
    <lineage>
        <taxon>Bacteria</taxon>
        <taxon>Bacillati</taxon>
        <taxon>Bacillota</taxon>
        <taxon>Clostridia</taxon>
        <taxon>Eubacteriales</taxon>
        <taxon>Oscillospiraceae</taxon>
        <taxon>Oscillibacter</taxon>
    </lineage>
</organism>
<dbReference type="RefSeq" id="WP_187334018.1">
    <property type="nucleotide sequence ID" value="NZ_CP060490.1"/>
</dbReference>
<dbReference type="InterPro" id="IPR018392">
    <property type="entry name" value="LysM"/>
</dbReference>
<dbReference type="AlphaFoldDB" id="A0A7G9B7Q9"/>
<evidence type="ECO:0000313" key="4">
    <source>
        <dbReference type="Proteomes" id="UP000515960"/>
    </source>
</evidence>
<dbReference type="InterPro" id="IPR024300">
    <property type="entry name" value="SipL_SPOCS_dom"/>
</dbReference>
<accession>A0A7G9B7Q9</accession>
<name>A0A7G9B7Q9_9FIRM</name>
<dbReference type="EMBL" id="CP060490">
    <property type="protein sequence ID" value="QNL45590.1"/>
    <property type="molecule type" value="Genomic_DNA"/>
</dbReference>
<evidence type="ECO:0000259" key="2">
    <source>
        <dbReference type="Pfam" id="PF12673"/>
    </source>
</evidence>
<dbReference type="Proteomes" id="UP000515960">
    <property type="component" value="Chromosome"/>
</dbReference>
<proteinExistence type="predicted"/>
<feature type="domain" description="SipL SPOCS" evidence="2">
    <location>
        <begin position="184"/>
        <end position="261"/>
    </location>
</feature>
<sequence length="503" mass="55255">MELKKACLNCWEAGADLTLTQEETLETIVPDYCPDIARIIDTAGKVFLHSRELRDGKILITGTVKVTVLYTPEDDGGIRSLEFALPFTTEGEGIGEHLSVKTEIESIETRMTNPRKVFTRCLLSSRVCCFRRAERPYCSDVEAEPDLGIEKRLEEAKVNTVTAIAEKEFTFSDELNISPGKNPAEEILLSSVRDSISETKIVGNKLIIKGLFTISLLCSAAEKQYYSAGGELPFSQIIELEAPAEDSLCSVSLQLTGAEFKIGEDGHTVTVTLYLHAQAQLREEQTLTLLSDLYSTAHAMTYDAAPMELSDYIDTVSRRQTVREVLEIGVVAKTILAISVSCGAVTHSREGEIVTLRTTASIHALYLDEGGVPLVSERRMEVNCQMEFPENCQITARAACPEDAMGSLSSGGIEIRFPVDFSAEAAVQKSYSCVMSADVDLEAAQEDTNRPSIVLRCLAPSESLWDLAKRYRTTCANILSANELEEGTAIPCDRLLLIPKKRV</sequence>